<evidence type="ECO:0000313" key="1">
    <source>
        <dbReference type="EMBL" id="QEK39182.1"/>
    </source>
</evidence>
<organism evidence="1 2">
    <name type="scientific">Candidatus Nesciobacter abundans</name>
    <dbReference type="NCBI Taxonomy" id="2601668"/>
    <lineage>
        <taxon>Bacteria</taxon>
        <taxon>Pseudomonadati</taxon>
        <taxon>Pseudomonadota</taxon>
        <taxon>Alphaproteobacteria</taxon>
        <taxon>Holosporales</taxon>
        <taxon>Holosporaceae</taxon>
        <taxon>Candidatus Nesciobacter</taxon>
    </lineage>
</organism>
<dbReference type="AlphaFoldDB" id="A0A5C0UIE4"/>
<evidence type="ECO:0000313" key="2">
    <source>
        <dbReference type="Proteomes" id="UP000324924"/>
    </source>
</evidence>
<gene>
    <name evidence="1" type="ORF">FZC36_01925</name>
</gene>
<sequence length="148" mass="17123">MECVLSKLSKVLMMEIKDKDKKSFEQDLENILQLIEKVKQITSNSTESQNSNLLECSHTNRIHKYEMSPTQEDEINPVAFDAFLNKYNSLSNCINNQNLINDSVSISTINIENDFYSPDYETPIKDIEKLKEQESMETKNFFITDGVL</sequence>
<proteinExistence type="predicted"/>
<reference evidence="1 2" key="1">
    <citation type="submission" date="2019-08" db="EMBL/GenBank/DDBJ databases">
        <title>Highly reduced genomes of protist endosymbionts show evolutionary convergence.</title>
        <authorList>
            <person name="George E."/>
            <person name="Husnik F."/>
            <person name="Tashyreva D."/>
            <person name="Prokopchuk G."/>
            <person name="Horak A."/>
            <person name="Kwong W.K."/>
            <person name="Lukes J."/>
            <person name="Keeling P.J."/>
        </authorList>
    </citation>
    <scope>NUCLEOTIDE SEQUENCE [LARGE SCALE GENOMIC DNA]</scope>
    <source>
        <strain evidence="1">1604HC</strain>
    </source>
</reference>
<dbReference type="EMBL" id="CP043314">
    <property type="protein sequence ID" value="QEK39182.1"/>
    <property type="molecule type" value="Genomic_DNA"/>
</dbReference>
<dbReference type="RefSeq" id="WP_148972305.1">
    <property type="nucleotide sequence ID" value="NZ_CP043314.1"/>
</dbReference>
<dbReference type="Proteomes" id="UP000324924">
    <property type="component" value="Chromosome"/>
</dbReference>
<protein>
    <submittedName>
        <fullName evidence="1">Uncharacterized protein</fullName>
    </submittedName>
</protein>
<name>A0A5C0UIE4_9PROT</name>
<keyword evidence="2" id="KW-1185">Reference proteome</keyword>
<dbReference type="KEGG" id="nabu:FZC36_01925"/>
<accession>A0A5C0UIE4</accession>